<dbReference type="AlphaFoldDB" id="A0A7I4Y4Q4"/>
<evidence type="ECO:0000313" key="1">
    <source>
        <dbReference type="Proteomes" id="UP000025227"/>
    </source>
</evidence>
<dbReference type="OrthoDB" id="410104at2759"/>
<proteinExistence type="predicted"/>
<keyword evidence="1" id="KW-1185">Reference proteome</keyword>
<reference evidence="2" key="1">
    <citation type="submission" date="2020-12" db="UniProtKB">
        <authorList>
            <consortium name="WormBaseParasite"/>
        </authorList>
    </citation>
    <scope>IDENTIFICATION</scope>
    <source>
        <strain evidence="2">MHco3</strain>
    </source>
</reference>
<name>A0A7I4Y4Q4_HAECO</name>
<protein>
    <submittedName>
        <fullName evidence="2">Reverse transcriptase domain-containing protein</fullName>
    </submittedName>
</protein>
<accession>A0A7I4Y4Q4</accession>
<dbReference type="Proteomes" id="UP000025227">
    <property type="component" value="Unplaced"/>
</dbReference>
<evidence type="ECO:0000313" key="2">
    <source>
        <dbReference type="WBParaSite" id="HCON_00044100-00001"/>
    </source>
</evidence>
<dbReference type="WBParaSite" id="HCON_00044100-00001">
    <property type="protein sequence ID" value="HCON_00044100-00001"/>
    <property type="gene ID" value="HCON_00044100"/>
</dbReference>
<sequence length="152" mass="17162">MDNIRALSQLTEKNRKYRLPSALLYVNYKKVFDSEEINVLNAVVQARVDPAFTHLLEQCLSNTSTFIQLFERTLKVLVGKSERQGDTISPKLLTAALLYAKLNHHWEEKGYPVNGKKVNNLRCAVEIVLVSSSTAEMKKTVNELNAISRQAA</sequence>
<organism evidence="1 2">
    <name type="scientific">Haemonchus contortus</name>
    <name type="common">Barber pole worm</name>
    <dbReference type="NCBI Taxonomy" id="6289"/>
    <lineage>
        <taxon>Eukaryota</taxon>
        <taxon>Metazoa</taxon>
        <taxon>Ecdysozoa</taxon>
        <taxon>Nematoda</taxon>
        <taxon>Chromadorea</taxon>
        <taxon>Rhabditida</taxon>
        <taxon>Rhabditina</taxon>
        <taxon>Rhabditomorpha</taxon>
        <taxon>Strongyloidea</taxon>
        <taxon>Trichostrongylidae</taxon>
        <taxon>Haemonchus</taxon>
    </lineage>
</organism>